<gene>
    <name evidence="1" type="ORF">RJT34_02407</name>
</gene>
<organism evidence="1 2">
    <name type="scientific">Clitoria ternatea</name>
    <name type="common">Butterfly pea</name>
    <dbReference type="NCBI Taxonomy" id="43366"/>
    <lineage>
        <taxon>Eukaryota</taxon>
        <taxon>Viridiplantae</taxon>
        <taxon>Streptophyta</taxon>
        <taxon>Embryophyta</taxon>
        <taxon>Tracheophyta</taxon>
        <taxon>Spermatophyta</taxon>
        <taxon>Magnoliopsida</taxon>
        <taxon>eudicotyledons</taxon>
        <taxon>Gunneridae</taxon>
        <taxon>Pentapetalae</taxon>
        <taxon>rosids</taxon>
        <taxon>fabids</taxon>
        <taxon>Fabales</taxon>
        <taxon>Fabaceae</taxon>
        <taxon>Papilionoideae</taxon>
        <taxon>50 kb inversion clade</taxon>
        <taxon>NPAAA clade</taxon>
        <taxon>indigoferoid/millettioid clade</taxon>
        <taxon>Phaseoleae</taxon>
        <taxon>Clitoria</taxon>
    </lineage>
</organism>
<protein>
    <submittedName>
        <fullName evidence="1">Uncharacterized protein</fullName>
    </submittedName>
</protein>
<name>A0AAN9Q3W4_CLITE</name>
<dbReference type="Proteomes" id="UP001359559">
    <property type="component" value="Unassembled WGS sequence"/>
</dbReference>
<comment type="caution">
    <text evidence="1">The sequence shown here is derived from an EMBL/GenBank/DDBJ whole genome shotgun (WGS) entry which is preliminary data.</text>
</comment>
<keyword evidence="2" id="KW-1185">Reference proteome</keyword>
<dbReference type="EMBL" id="JAYKXN010000001">
    <property type="protein sequence ID" value="KAK7317838.1"/>
    <property type="molecule type" value="Genomic_DNA"/>
</dbReference>
<accession>A0AAN9Q3W4</accession>
<reference evidence="1 2" key="1">
    <citation type="submission" date="2024-01" db="EMBL/GenBank/DDBJ databases">
        <title>The genomes of 5 underutilized Papilionoideae crops provide insights into root nodulation and disease resistance.</title>
        <authorList>
            <person name="Yuan L."/>
        </authorList>
    </citation>
    <scope>NUCLEOTIDE SEQUENCE [LARGE SCALE GENOMIC DNA]</scope>
    <source>
        <strain evidence="1">LY-2023</strain>
        <tissue evidence="1">Leaf</tissue>
    </source>
</reference>
<evidence type="ECO:0000313" key="2">
    <source>
        <dbReference type="Proteomes" id="UP001359559"/>
    </source>
</evidence>
<sequence>MYMKKETVKMRPMARVKMESVGYHESGTGLVIGSRALHKKLNQKIEKKLKKENKMNEIKLPSQNAQITKMDLAPLDQWVRSRPERGSYIEFKENPFFSVGGGGPVGAKVSVKNMKGFL</sequence>
<dbReference type="AlphaFoldDB" id="A0AAN9Q3W4"/>
<proteinExistence type="predicted"/>
<evidence type="ECO:0000313" key="1">
    <source>
        <dbReference type="EMBL" id="KAK7317838.1"/>
    </source>
</evidence>